<keyword evidence="2" id="KW-1185">Reference proteome</keyword>
<dbReference type="AlphaFoldDB" id="A0A1I0QZD2"/>
<reference evidence="1 2" key="1">
    <citation type="submission" date="2016-10" db="EMBL/GenBank/DDBJ databases">
        <authorList>
            <person name="de Groot N.N."/>
        </authorList>
    </citation>
    <scope>NUCLEOTIDE SEQUENCE [LARGE SCALE GENOMIC DNA]</scope>
    <source>
        <strain evidence="1 2">DSM 9179</strain>
    </source>
</reference>
<sequence>MDGELRRKILAEIDKYVLEKQMSNSNVKIAEVIKPELERCSNEYNVDMVDLFVAYMDHVAICSKNMSSAELGIEVDIEQADIKLY</sequence>
<evidence type="ECO:0000313" key="2">
    <source>
        <dbReference type="Proteomes" id="UP000199701"/>
    </source>
</evidence>
<dbReference type="STRING" id="99656.SAMN05421659_11052"/>
<accession>A0A1I0QZD2</accession>
<dbReference type="RefSeq" id="WP_092454753.1">
    <property type="nucleotide sequence ID" value="NZ_FOJI01000010.1"/>
</dbReference>
<organism evidence="1 2">
    <name type="scientific">[Clostridium] fimetarium</name>
    <dbReference type="NCBI Taxonomy" id="99656"/>
    <lineage>
        <taxon>Bacteria</taxon>
        <taxon>Bacillati</taxon>
        <taxon>Bacillota</taxon>
        <taxon>Clostridia</taxon>
        <taxon>Lachnospirales</taxon>
        <taxon>Lachnospiraceae</taxon>
    </lineage>
</organism>
<name>A0A1I0QZD2_9FIRM</name>
<dbReference type="EMBL" id="FOJI01000010">
    <property type="protein sequence ID" value="SEW33040.1"/>
    <property type="molecule type" value="Genomic_DNA"/>
</dbReference>
<gene>
    <name evidence="1" type="ORF">SAMN05421659_11052</name>
</gene>
<evidence type="ECO:0000313" key="1">
    <source>
        <dbReference type="EMBL" id="SEW33040.1"/>
    </source>
</evidence>
<proteinExistence type="predicted"/>
<protein>
    <submittedName>
        <fullName evidence="1">Uncharacterized protein</fullName>
    </submittedName>
</protein>
<dbReference type="Proteomes" id="UP000199701">
    <property type="component" value="Unassembled WGS sequence"/>
</dbReference>